<dbReference type="EnsemblMetazoa" id="GPPI044329-RA">
    <property type="protein sequence ID" value="GPPI044329-PA"/>
    <property type="gene ID" value="GPPI044329"/>
</dbReference>
<dbReference type="Proteomes" id="UP000092460">
    <property type="component" value="Unassembled WGS sequence"/>
</dbReference>
<dbReference type="VEuPathDB" id="VectorBase:GPPI044329"/>
<dbReference type="EMBL" id="JXJN01022684">
    <property type="status" value="NOT_ANNOTATED_CDS"/>
    <property type="molecule type" value="Genomic_DNA"/>
</dbReference>
<keyword evidence="2" id="KW-1185">Reference proteome</keyword>
<reference evidence="2" key="1">
    <citation type="submission" date="2015-01" db="EMBL/GenBank/DDBJ databases">
        <authorList>
            <person name="Aksoy S."/>
            <person name="Warren W."/>
            <person name="Wilson R.K."/>
        </authorList>
    </citation>
    <scope>NUCLEOTIDE SEQUENCE [LARGE SCALE GENOMIC DNA]</scope>
    <source>
        <strain evidence="2">IAEA</strain>
    </source>
</reference>
<proteinExistence type="predicted"/>
<name>A0A1B0BYK4_9MUSC</name>
<sequence length="60" mass="6820">MHQAGGKSGRPKNSYTAEALETIKQDLTRFQVQKDNGVQVLNELEDGGKERKYYTMLCNE</sequence>
<organism evidence="1 2">
    <name type="scientific">Glossina palpalis gambiensis</name>
    <dbReference type="NCBI Taxonomy" id="67801"/>
    <lineage>
        <taxon>Eukaryota</taxon>
        <taxon>Metazoa</taxon>
        <taxon>Ecdysozoa</taxon>
        <taxon>Arthropoda</taxon>
        <taxon>Hexapoda</taxon>
        <taxon>Insecta</taxon>
        <taxon>Pterygota</taxon>
        <taxon>Neoptera</taxon>
        <taxon>Endopterygota</taxon>
        <taxon>Diptera</taxon>
        <taxon>Brachycera</taxon>
        <taxon>Muscomorpha</taxon>
        <taxon>Hippoboscoidea</taxon>
        <taxon>Glossinidae</taxon>
        <taxon>Glossina</taxon>
    </lineage>
</organism>
<evidence type="ECO:0000313" key="2">
    <source>
        <dbReference type="Proteomes" id="UP000092460"/>
    </source>
</evidence>
<accession>A0A1B0BYK4</accession>
<protein>
    <submittedName>
        <fullName evidence="1">Uncharacterized protein</fullName>
    </submittedName>
</protein>
<dbReference type="STRING" id="67801.A0A1B0BYK4"/>
<reference evidence="1" key="2">
    <citation type="submission" date="2020-05" db="UniProtKB">
        <authorList>
            <consortium name="EnsemblMetazoa"/>
        </authorList>
    </citation>
    <scope>IDENTIFICATION</scope>
    <source>
        <strain evidence="1">IAEA</strain>
    </source>
</reference>
<evidence type="ECO:0000313" key="1">
    <source>
        <dbReference type="EnsemblMetazoa" id="GPPI044329-PA"/>
    </source>
</evidence>
<dbReference type="AlphaFoldDB" id="A0A1B0BYK4"/>